<organism evidence="1 2">
    <name type="scientific">Actinospica acidithermotolerans</name>
    <dbReference type="NCBI Taxonomy" id="2828514"/>
    <lineage>
        <taxon>Bacteria</taxon>
        <taxon>Bacillati</taxon>
        <taxon>Actinomycetota</taxon>
        <taxon>Actinomycetes</taxon>
        <taxon>Catenulisporales</taxon>
        <taxon>Actinospicaceae</taxon>
        <taxon>Actinospica</taxon>
    </lineage>
</organism>
<keyword evidence="2" id="KW-1185">Reference proteome</keyword>
<dbReference type="Proteomes" id="UP000676325">
    <property type="component" value="Unassembled WGS sequence"/>
</dbReference>
<comment type="caution">
    <text evidence="1">The sequence shown here is derived from an EMBL/GenBank/DDBJ whole genome shotgun (WGS) entry which is preliminary data.</text>
</comment>
<accession>A0A941EFX9</accession>
<dbReference type="SUPFAM" id="SSF48239">
    <property type="entry name" value="Terpenoid cyclases/Protein prenyltransferases"/>
    <property type="match status" value="1"/>
</dbReference>
<dbReference type="InterPro" id="IPR008930">
    <property type="entry name" value="Terpenoid_cyclase/PrenylTrfase"/>
</dbReference>
<proteinExistence type="predicted"/>
<gene>
    <name evidence="1" type="ORF">KDK95_25965</name>
</gene>
<evidence type="ECO:0000313" key="2">
    <source>
        <dbReference type="Proteomes" id="UP000676325"/>
    </source>
</evidence>
<dbReference type="AlphaFoldDB" id="A0A941EFX9"/>
<protein>
    <recommendedName>
        <fullName evidence="3">Squalene--hopene cyclase</fullName>
    </recommendedName>
</protein>
<reference evidence="1" key="1">
    <citation type="submission" date="2021-04" db="EMBL/GenBank/DDBJ databases">
        <title>Genome based classification of Actinospica acidithermotolerans sp. nov., an actinobacterium isolated from an Indonesian hot spring.</title>
        <authorList>
            <person name="Kusuma A.B."/>
            <person name="Putra K.E."/>
            <person name="Nafisah S."/>
            <person name="Loh J."/>
            <person name="Nouioui I."/>
            <person name="Goodfellow M."/>
        </authorList>
    </citation>
    <scope>NUCLEOTIDE SEQUENCE</scope>
    <source>
        <strain evidence="1">MGRD01-02</strain>
    </source>
</reference>
<evidence type="ECO:0008006" key="3">
    <source>
        <dbReference type="Google" id="ProtNLM"/>
    </source>
</evidence>
<name>A0A941EFX9_9ACTN</name>
<dbReference type="RefSeq" id="WP_212520910.1">
    <property type="nucleotide sequence ID" value="NZ_JAGSOH010000099.1"/>
</dbReference>
<dbReference type="EMBL" id="JAGSOH010000099">
    <property type="protein sequence ID" value="MBR7829777.1"/>
    <property type="molecule type" value="Genomic_DNA"/>
</dbReference>
<dbReference type="Gene3D" id="1.50.10.20">
    <property type="match status" value="1"/>
</dbReference>
<evidence type="ECO:0000313" key="1">
    <source>
        <dbReference type="EMBL" id="MBR7829777.1"/>
    </source>
</evidence>
<sequence length="280" mass="29957">MNEGSTESLAAAWEYVQAQGGVLDRARFAGLAGRAVEGGPVSAAVPQNPDGGWPASWSDGLSTLDGTCYQLFLLRAVPAESLAADIPAALAFLTRAQAADGTWSEGPSPSTPQFEIPHWLLPGSPGARAYLTANCAATLADYDAEPEAVAKASEVLEWLVDPHGRLPAPLVAHWLAARVLRTQARIMVVRRLLDVVGRSFENFDAADLAWFGACTRPGDRWNRRIAARLITMQNPDGSWTDGMSEQPSPTLTVSAARVLLAAEQSGPVRYPAMYEDEESD</sequence>